<name>A0A9X8HMB2_PSEPU</name>
<feature type="chain" id="PRO_5040856335" description="DNA repair protein" evidence="2">
    <location>
        <begin position="28"/>
        <end position="219"/>
    </location>
</feature>
<accession>A0A9X8HMB2</accession>
<dbReference type="OrthoDB" id="7032041at2"/>
<gene>
    <name evidence="3" type="ORF">EDF85_0964</name>
</gene>
<protein>
    <recommendedName>
        <fullName evidence="5">DNA repair protein</fullName>
    </recommendedName>
</protein>
<reference evidence="3 4" key="1">
    <citation type="submission" date="2018-11" db="EMBL/GenBank/DDBJ databases">
        <title>Genomic analyses of the natural microbiome of Caenorhabditis elegans.</title>
        <authorList>
            <person name="Samuel B."/>
        </authorList>
    </citation>
    <scope>NUCLEOTIDE SEQUENCE [LARGE SCALE GENOMIC DNA]</scope>
    <source>
        <strain evidence="3 4">BIGb0473</strain>
    </source>
</reference>
<evidence type="ECO:0000313" key="3">
    <source>
        <dbReference type="EMBL" id="ROQ53210.1"/>
    </source>
</evidence>
<evidence type="ECO:0008006" key="5">
    <source>
        <dbReference type="Google" id="ProtNLM"/>
    </source>
</evidence>
<sequence>MNKRAYRACCSYLLVALGVSWAGVAAAEGMEERLRTQLRSTTQQLQALQSEQAQASAARQSAEQQRDAAQAQVQQLTAQLAQARGQAEQLLGQQQALHGQAQALVASSNAQLGKYKQAYDELLGMAKAKEAERARLAASLAEREQQVLACSAKNQQMYGVAKGILAAYEKIDVADVMKMRQPFAGGARVKFEELAQAYGDQLYQTQFDAAQGGSKPQVN</sequence>
<dbReference type="GeneID" id="87481674"/>
<comment type="caution">
    <text evidence="3">The sequence shown here is derived from an EMBL/GenBank/DDBJ whole genome shotgun (WGS) entry which is preliminary data.</text>
</comment>
<proteinExistence type="predicted"/>
<feature type="signal peptide" evidence="2">
    <location>
        <begin position="1"/>
        <end position="27"/>
    </location>
</feature>
<dbReference type="Proteomes" id="UP000269115">
    <property type="component" value="Unassembled WGS sequence"/>
</dbReference>
<evidence type="ECO:0000313" key="4">
    <source>
        <dbReference type="Proteomes" id="UP000269115"/>
    </source>
</evidence>
<dbReference type="Gene3D" id="1.10.287.1490">
    <property type="match status" value="1"/>
</dbReference>
<evidence type="ECO:0000256" key="2">
    <source>
        <dbReference type="SAM" id="SignalP"/>
    </source>
</evidence>
<evidence type="ECO:0000256" key="1">
    <source>
        <dbReference type="SAM" id="Coils"/>
    </source>
</evidence>
<feature type="coiled-coil region" evidence="1">
    <location>
        <begin position="31"/>
        <end position="93"/>
    </location>
</feature>
<keyword evidence="1" id="KW-0175">Coiled coil</keyword>
<organism evidence="3 4">
    <name type="scientific">Pseudomonas putida</name>
    <name type="common">Arthrobacter siderocapsulatus</name>
    <dbReference type="NCBI Taxonomy" id="303"/>
    <lineage>
        <taxon>Bacteria</taxon>
        <taxon>Pseudomonadati</taxon>
        <taxon>Pseudomonadota</taxon>
        <taxon>Gammaproteobacteria</taxon>
        <taxon>Pseudomonadales</taxon>
        <taxon>Pseudomonadaceae</taxon>
        <taxon>Pseudomonas</taxon>
    </lineage>
</organism>
<dbReference type="RefSeq" id="WP_043860179.1">
    <property type="nucleotide sequence ID" value="NZ_LKGZ01000023.1"/>
</dbReference>
<dbReference type="EMBL" id="RJUR01000011">
    <property type="protein sequence ID" value="ROQ53210.1"/>
    <property type="molecule type" value="Genomic_DNA"/>
</dbReference>
<keyword evidence="2" id="KW-0732">Signal</keyword>
<dbReference type="AlphaFoldDB" id="A0A9X8HMB2"/>